<accession>A0A4R6TMI9</accession>
<dbReference type="RefSeq" id="WP_133643814.1">
    <property type="nucleotide sequence ID" value="NZ_SNYI01000002.1"/>
</dbReference>
<comment type="caution">
    <text evidence="1">The sequence shown here is derived from an EMBL/GenBank/DDBJ whole genome shotgun (WGS) entry which is preliminary data.</text>
</comment>
<dbReference type="InterPro" id="IPR034660">
    <property type="entry name" value="DinB/YfiT-like"/>
</dbReference>
<evidence type="ECO:0000313" key="2">
    <source>
        <dbReference type="Proteomes" id="UP000295468"/>
    </source>
</evidence>
<sequence>MTIKPIALFAIIFTINQSSGQVKEVTEENYDKLPERSKQYTAGTTMARMVDGLAFRYYWATEGLGNKEYEYRAGEDLRSIQELMRHIYDLSEVIIATARKEVVDRSGKPALAISPPEMRSITLERLREASDLLAGIDNFSDYPLRFQGKNSYSEFSFLHLINGPVSDAIWHTGQIVMLRRAAGNPIPPGVNVFLGTYSN</sequence>
<dbReference type="AlphaFoldDB" id="A0A4R6TMI9"/>
<reference evidence="1 2" key="1">
    <citation type="submission" date="2019-03" db="EMBL/GenBank/DDBJ databases">
        <title>Genomic Encyclopedia of Archaeal and Bacterial Type Strains, Phase II (KMG-II): from individual species to whole genera.</title>
        <authorList>
            <person name="Goeker M."/>
        </authorList>
    </citation>
    <scope>NUCLEOTIDE SEQUENCE [LARGE SCALE GENOMIC DNA]</scope>
    <source>
        <strain evidence="1 2">DSM 18435</strain>
    </source>
</reference>
<dbReference type="Gene3D" id="1.20.120.450">
    <property type="entry name" value="dinb family like domain"/>
    <property type="match status" value="1"/>
</dbReference>
<name>A0A4R6TMI9_9FLAO</name>
<dbReference type="Proteomes" id="UP000295468">
    <property type="component" value="Unassembled WGS sequence"/>
</dbReference>
<keyword evidence="2" id="KW-1185">Reference proteome</keyword>
<dbReference type="EMBL" id="SNYI01000002">
    <property type="protein sequence ID" value="TDQ30949.1"/>
    <property type="molecule type" value="Genomic_DNA"/>
</dbReference>
<evidence type="ECO:0008006" key="3">
    <source>
        <dbReference type="Google" id="ProtNLM"/>
    </source>
</evidence>
<proteinExistence type="predicted"/>
<organism evidence="1 2">
    <name type="scientific">Zeaxanthinibacter enoshimensis</name>
    <dbReference type="NCBI Taxonomy" id="392009"/>
    <lineage>
        <taxon>Bacteria</taxon>
        <taxon>Pseudomonadati</taxon>
        <taxon>Bacteroidota</taxon>
        <taxon>Flavobacteriia</taxon>
        <taxon>Flavobacteriales</taxon>
        <taxon>Flavobacteriaceae</taxon>
        <taxon>Zeaxanthinibacter</taxon>
    </lineage>
</organism>
<gene>
    <name evidence="1" type="ORF">CLV82_1647</name>
</gene>
<dbReference type="SUPFAM" id="SSF109854">
    <property type="entry name" value="DinB/YfiT-like putative metalloenzymes"/>
    <property type="match status" value="1"/>
</dbReference>
<evidence type="ECO:0000313" key="1">
    <source>
        <dbReference type="EMBL" id="TDQ30949.1"/>
    </source>
</evidence>
<protein>
    <recommendedName>
        <fullName evidence="3">DinB family protein</fullName>
    </recommendedName>
</protein>
<dbReference type="OrthoDB" id="837585at2"/>